<protein>
    <submittedName>
        <fullName evidence="1">Uncharacterized protein</fullName>
    </submittedName>
</protein>
<dbReference type="Proteomes" id="UP000197065">
    <property type="component" value="Unassembled WGS sequence"/>
</dbReference>
<dbReference type="EMBL" id="FYEH01000015">
    <property type="protein sequence ID" value="SNB76380.1"/>
    <property type="molecule type" value="Genomic_DNA"/>
</dbReference>
<accession>A0A212RUV3</accession>
<evidence type="ECO:0000313" key="1">
    <source>
        <dbReference type="EMBL" id="SNB76380.1"/>
    </source>
</evidence>
<gene>
    <name evidence="1" type="ORF">SAMN07250955_11511</name>
</gene>
<keyword evidence="2" id="KW-1185">Reference proteome</keyword>
<dbReference type="AlphaFoldDB" id="A0A212RUV3"/>
<organism evidence="1 2">
    <name type="scientific">Arboricoccus pini</name>
    <dbReference type="NCBI Taxonomy" id="1963835"/>
    <lineage>
        <taxon>Bacteria</taxon>
        <taxon>Pseudomonadati</taxon>
        <taxon>Pseudomonadota</taxon>
        <taxon>Alphaproteobacteria</taxon>
        <taxon>Geminicoccales</taxon>
        <taxon>Geminicoccaceae</taxon>
        <taxon>Arboricoccus</taxon>
    </lineage>
</organism>
<proteinExistence type="predicted"/>
<reference evidence="1 2" key="1">
    <citation type="submission" date="2017-06" db="EMBL/GenBank/DDBJ databases">
        <authorList>
            <person name="Kim H.J."/>
            <person name="Triplett B.A."/>
        </authorList>
    </citation>
    <scope>NUCLEOTIDE SEQUENCE [LARGE SCALE GENOMIC DNA]</scope>
    <source>
        <strain evidence="1 2">B29T1</strain>
    </source>
</reference>
<evidence type="ECO:0000313" key="2">
    <source>
        <dbReference type="Proteomes" id="UP000197065"/>
    </source>
</evidence>
<sequence length="31" mass="3432">MTIKGRINVLRRLEVTATASRAVFRTAGDMP</sequence>
<name>A0A212RUV3_9PROT</name>